<dbReference type="InterPro" id="IPR015500">
    <property type="entry name" value="Peptidase_S8_subtilisin-rel"/>
</dbReference>
<dbReference type="EMBL" id="UFSM01000001">
    <property type="protein sequence ID" value="SUU90229.1"/>
    <property type="molecule type" value="Genomic_DNA"/>
</dbReference>
<evidence type="ECO:0000256" key="2">
    <source>
        <dbReference type="ARBA" id="ARBA00022670"/>
    </source>
</evidence>
<proteinExistence type="inferred from homology"/>
<organism evidence="7 8">
    <name type="scientific">Aminobacter aminovorans</name>
    <name type="common">Chelatobacter heintzii</name>
    <dbReference type="NCBI Taxonomy" id="83263"/>
    <lineage>
        <taxon>Bacteria</taxon>
        <taxon>Pseudomonadati</taxon>
        <taxon>Pseudomonadota</taxon>
        <taxon>Alphaproteobacteria</taxon>
        <taxon>Hyphomicrobiales</taxon>
        <taxon>Phyllobacteriaceae</taxon>
        <taxon>Aminobacter</taxon>
    </lineage>
</organism>
<dbReference type="AlphaFoldDB" id="A0A380WMJ4"/>
<dbReference type="PANTHER" id="PTHR43806">
    <property type="entry name" value="PEPTIDASE S8"/>
    <property type="match status" value="1"/>
</dbReference>
<feature type="active site" description="Charge relay system" evidence="5">
    <location>
        <position position="73"/>
    </location>
</feature>
<evidence type="ECO:0000256" key="3">
    <source>
        <dbReference type="ARBA" id="ARBA00022801"/>
    </source>
</evidence>
<dbReference type="InterPro" id="IPR050131">
    <property type="entry name" value="Peptidase_S8_subtilisin-like"/>
</dbReference>
<evidence type="ECO:0000313" key="7">
    <source>
        <dbReference type="EMBL" id="SUU90229.1"/>
    </source>
</evidence>
<dbReference type="Gene3D" id="3.40.50.200">
    <property type="entry name" value="Peptidase S8/S53 domain"/>
    <property type="match status" value="1"/>
</dbReference>
<protein>
    <submittedName>
        <fullName evidence="7">Regulatory P domain of the subtilisin-like proprotein convertases and other proteases</fullName>
    </submittedName>
</protein>
<feature type="active site" description="Charge relay system" evidence="5">
    <location>
        <position position="469"/>
    </location>
</feature>
<reference evidence="7 8" key="1">
    <citation type="submission" date="2018-06" db="EMBL/GenBank/DDBJ databases">
        <authorList>
            <consortium name="Pathogen Informatics"/>
            <person name="Doyle S."/>
        </authorList>
    </citation>
    <scope>NUCLEOTIDE SEQUENCE [LARGE SCALE GENOMIC DNA]</scope>
    <source>
        <strain evidence="7 8">NCTC10684</strain>
    </source>
</reference>
<dbReference type="SUPFAM" id="SSF52743">
    <property type="entry name" value="Subtilisin-like"/>
    <property type="match status" value="1"/>
</dbReference>
<sequence>MANGNQQFSFQHPQSYYYLWHLAALGVIDATFGPLTPGGEVDYSSPTINGTVWDAITEAFPAATAPATVALIDVGVSRSHPNLKSRLDAVKSIDLVSHPCGAKYVAAPAASPYDPEVKAAFFTGISTAGLGTLNLTGPETAYLGSLIAELSASEGVLHTLIEGDETFGSHGTAVAGLVVGEPAVTVAPNPTIALTDVLIADDGSAAPNPNRNMLPYFGVDPLSRLISIRTGFEQQPDQFIAAFLYAFANGADVILLPRGIPDPVRSVLNAKSELSQDLDDRANWERADLFARLEEATPPASEIRPHAVGKTGNREIAWNTLAKLIVAISRKVPVVCAAGNDGESQLIYPANLAAANNGIVAVGAVTPHGYRSGYSNYGAKLTLVAPSDDFEIYNRHQLRVDRTDPMVEQHYYHPGKGKVIPYSHFSLLTTDLPGTFGYAGGSDPYSAILPPLDNQGIGGGYYTTFGGTSGAAALVAGVAALTARAHKARHGAGARLDGMASKANLIAACDQNASVKPGSTPLTQDPMNADNEPAKGKTYFFGAGLLDAGKAVAAILAP</sequence>
<accession>A0A380WMJ4</accession>
<keyword evidence="2 5" id="KW-0645">Protease</keyword>
<dbReference type="RefSeq" id="WP_115732260.1">
    <property type="nucleotide sequence ID" value="NZ_BAAAVY010000002.1"/>
</dbReference>
<evidence type="ECO:0000313" key="8">
    <source>
        <dbReference type="Proteomes" id="UP000254701"/>
    </source>
</evidence>
<dbReference type="InterPro" id="IPR036852">
    <property type="entry name" value="Peptidase_S8/S53_dom_sf"/>
</dbReference>
<dbReference type="PRINTS" id="PR00723">
    <property type="entry name" value="SUBTILISIN"/>
</dbReference>
<dbReference type="Pfam" id="PF00082">
    <property type="entry name" value="Peptidase_S8"/>
    <property type="match status" value="1"/>
</dbReference>
<feature type="domain" description="Peptidase S8/S53" evidence="6">
    <location>
        <begin position="68"/>
        <end position="487"/>
    </location>
</feature>
<dbReference type="PANTHER" id="PTHR43806:SF11">
    <property type="entry name" value="CEREVISIN-RELATED"/>
    <property type="match status" value="1"/>
</dbReference>
<dbReference type="GO" id="GO:0004252">
    <property type="term" value="F:serine-type endopeptidase activity"/>
    <property type="evidence" value="ECO:0007669"/>
    <property type="project" value="UniProtKB-UniRule"/>
</dbReference>
<evidence type="ECO:0000259" key="6">
    <source>
        <dbReference type="Pfam" id="PF00082"/>
    </source>
</evidence>
<dbReference type="OrthoDB" id="8390372at2"/>
<feature type="active site" description="Charge relay system" evidence="5">
    <location>
        <position position="170"/>
    </location>
</feature>
<evidence type="ECO:0000256" key="1">
    <source>
        <dbReference type="ARBA" id="ARBA00011073"/>
    </source>
</evidence>
<keyword evidence="3 5" id="KW-0378">Hydrolase</keyword>
<name>A0A380WMJ4_AMIAI</name>
<dbReference type="PROSITE" id="PS51892">
    <property type="entry name" value="SUBTILASE"/>
    <property type="match status" value="1"/>
</dbReference>
<evidence type="ECO:0000256" key="5">
    <source>
        <dbReference type="PROSITE-ProRule" id="PRU01240"/>
    </source>
</evidence>
<evidence type="ECO:0000256" key="4">
    <source>
        <dbReference type="ARBA" id="ARBA00022825"/>
    </source>
</evidence>
<dbReference type="Proteomes" id="UP000254701">
    <property type="component" value="Unassembled WGS sequence"/>
</dbReference>
<dbReference type="InterPro" id="IPR000209">
    <property type="entry name" value="Peptidase_S8/S53_dom"/>
</dbReference>
<keyword evidence="4 5" id="KW-0720">Serine protease</keyword>
<dbReference type="GO" id="GO:0006508">
    <property type="term" value="P:proteolysis"/>
    <property type="evidence" value="ECO:0007669"/>
    <property type="project" value="UniProtKB-KW"/>
</dbReference>
<gene>
    <name evidence="7" type="ORF">NCTC10684_03482</name>
</gene>
<comment type="similarity">
    <text evidence="1 5">Belongs to the peptidase S8 family.</text>
</comment>